<evidence type="ECO:0000313" key="1">
    <source>
        <dbReference type="EMBL" id="KAJ2925503.1"/>
    </source>
</evidence>
<feature type="non-terminal residue" evidence="1">
    <location>
        <position position="140"/>
    </location>
</feature>
<sequence length="140" mass="15681">MLQKRPGDLERVCQALQKAQLDSARKFAEAHQETIRSFNFAPGTLVLVQNSRIDSSVGYKTKPRYLGPMVVVHRTRGGSYILSELDGSTSKLCFAAYRLAPYLIRNVARIPVTDLTDLSEDQLDSMSYNREDPIGSTDEL</sequence>
<comment type="caution">
    <text evidence="1">The sequence shown here is derived from an EMBL/GenBank/DDBJ whole genome shotgun (WGS) entry which is preliminary data.</text>
</comment>
<evidence type="ECO:0000313" key="2">
    <source>
        <dbReference type="Proteomes" id="UP001140091"/>
    </source>
</evidence>
<dbReference type="Proteomes" id="UP001140091">
    <property type="component" value="Unassembled WGS sequence"/>
</dbReference>
<reference evidence="1" key="1">
    <citation type="submission" date="2022-06" db="EMBL/GenBank/DDBJ databases">
        <title>Genome Sequence of Candolleomyces eurysporus.</title>
        <authorList>
            <person name="Buettner E."/>
        </authorList>
    </citation>
    <scope>NUCLEOTIDE SEQUENCE</scope>
    <source>
        <strain evidence="1">VTCC 930004</strain>
    </source>
</reference>
<organism evidence="1 2">
    <name type="scientific">Candolleomyces eurysporus</name>
    <dbReference type="NCBI Taxonomy" id="2828524"/>
    <lineage>
        <taxon>Eukaryota</taxon>
        <taxon>Fungi</taxon>
        <taxon>Dikarya</taxon>
        <taxon>Basidiomycota</taxon>
        <taxon>Agaricomycotina</taxon>
        <taxon>Agaricomycetes</taxon>
        <taxon>Agaricomycetidae</taxon>
        <taxon>Agaricales</taxon>
        <taxon>Agaricineae</taxon>
        <taxon>Psathyrellaceae</taxon>
        <taxon>Candolleomyces</taxon>
    </lineage>
</organism>
<accession>A0A9W8J789</accession>
<proteinExistence type="predicted"/>
<dbReference type="OrthoDB" id="8023605at2759"/>
<name>A0A9W8J789_9AGAR</name>
<keyword evidence="2" id="KW-1185">Reference proteome</keyword>
<protein>
    <submittedName>
        <fullName evidence="1">Uncharacterized protein</fullName>
    </submittedName>
</protein>
<dbReference type="EMBL" id="JANBPK010001168">
    <property type="protein sequence ID" value="KAJ2925503.1"/>
    <property type="molecule type" value="Genomic_DNA"/>
</dbReference>
<dbReference type="AlphaFoldDB" id="A0A9W8J789"/>
<gene>
    <name evidence="1" type="ORF">H1R20_g11587</name>
</gene>